<dbReference type="GO" id="GO:0004674">
    <property type="term" value="F:protein serine/threonine kinase activity"/>
    <property type="evidence" value="ECO:0007669"/>
    <property type="project" value="UniProtKB-KW"/>
</dbReference>
<dbReference type="PANTHER" id="PTHR35526:SF3">
    <property type="entry name" value="ANTI-SIGMA-F FACTOR RSBW"/>
    <property type="match status" value="1"/>
</dbReference>
<evidence type="ECO:0000256" key="2">
    <source>
        <dbReference type="SAM" id="MobiDB-lite"/>
    </source>
</evidence>
<dbReference type="Pfam" id="PF13581">
    <property type="entry name" value="HATPase_c_2"/>
    <property type="match status" value="1"/>
</dbReference>
<dbReference type="eggNOG" id="COG2172">
    <property type="taxonomic scope" value="Bacteria"/>
</dbReference>
<keyword evidence="4" id="KW-0808">Transferase</keyword>
<dbReference type="HOGENOM" id="CLU_1119728_0_0_11"/>
<dbReference type="PANTHER" id="PTHR35526">
    <property type="entry name" value="ANTI-SIGMA-F FACTOR RSBW-RELATED"/>
    <property type="match status" value="1"/>
</dbReference>
<dbReference type="KEGG" id="tcu:Tcur_0374"/>
<evidence type="ECO:0000313" key="5">
    <source>
        <dbReference type="Proteomes" id="UP000001918"/>
    </source>
</evidence>
<dbReference type="InterPro" id="IPR036890">
    <property type="entry name" value="HATPase_C_sf"/>
</dbReference>
<accession>D1A2F5</accession>
<protein>
    <submittedName>
        <fullName evidence="4">Putative anti-sigma regulatory factor, serine/threonine protein kinase</fullName>
    </submittedName>
</protein>
<dbReference type="OrthoDB" id="3477927at2"/>
<name>D1A2F5_THECD</name>
<gene>
    <name evidence="4" type="ordered locus">Tcur_0374</name>
</gene>
<evidence type="ECO:0000259" key="3">
    <source>
        <dbReference type="Pfam" id="PF13581"/>
    </source>
</evidence>
<evidence type="ECO:0000313" key="4">
    <source>
        <dbReference type="EMBL" id="ACY95975.1"/>
    </source>
</evidence>
<dbReference type="EMBL" id="CP001738">
    <property type="protein sequence ID" value="ACY95975.1"/>
    <property type="molecule type" value="Genomic_DNA"/>
</dbReference>
<proteinExistence type="predicted"/>
<dbReference type="RefSeq" id="WP_012850759.1">
    <property type="nucleotide sequence ID" value="NC_013510.1"/>
</dbReference>
<dbReference type="Gene3D" id="3.30.565.10">
    <property type="entry name" value="Histidine kinase-like ATPase, C-terminal domain"/>
    <property type="match status" value="1"/>
</dbReference>
<dbReference type="InterPro" id="IPR050267">
    <property type="entry name" value="Anti-sigma-factor_SerPK"/>
</dbReference>
<dbReference type="CDD" id="cd16936">
    <property type="entry name" value="HATPase_RsbW-like"/>
    <property type="match status" value="1"/>
</dbReference>
<keyword evidence="4" id="KW-0418">Kinase</keyword>
<dbReference type="STRING" id="471852.Tcur_0374"/>
<feature type="region of interest" description="Disordered" evidence="2">
    <location>
        <begin position="1"/>
        <end position="20"/>
    </location>
</feature>
<organism evidence="4 5">
    <name type="scientific">Thermomonospora curvata (strain ATCC 19995 / DSM 43183 / JCM 3096 / KCTC 9072 / NBRC 15933 / NCIMB 10081 / Henssen B9)</name>
    <dbReference type="NCBI Taxonomy" id="471852"/>
    <lineage>
        <taxon>Bacteria</taxon>
        <taxon>Bacillati</taxon>
        <taxon>Actinomycetota</taxon>
        <taxon>Actinomycetes</taxon>
        <taxon>Streptosporangiales</taxon>
        <taxon>Thermomonosporaceae</taxon>
        <taxon>Thermomonospora</taxon>
    </lineage>
</organism>
<keyword evidence="1 4" id="KW-0723">Serine/threonine-protein kinase</keyword>
<feature type="domain" description="Histidine kinase/HSP90-like ATPase" evidence="3">
    <location>
        <begin position="28"/>
        <end position="131"/>
    </location>
</feature>
<keyword evidence="5" id="KW-1185">Reference proteome</keyword>
<dbReference type="InterPro" id="IPR003594">
    <property type="entry name" value="HATPase_dom"/>
</dbReference>
<dbReference type="AlphaFoldDB" id="D1A2F5"/>
<dbReference type="Proteomes" id="UP000001918">
    <property type="component" value="Chromosome"/>
</dbReference>
<reference evidence="4 5" key="1">
    <citation type="journal article" date="2011" name="Stand. Genomic Sci.">
        <title>Complete genome sequence of Thermomonospora curvata type strain (B9).</title>
        <authorList>
            <person name="Chertkov O."/>
            <person name="Sikorski J."/>
            <person name="Nolan M."/>
            <person name="Lapidus A."/>
            <person name="Lucas S."/>
            <person name="Del Rio T.G."/>
            <person name="Tice H."/>
            <person name="Cheng J.F."/>
            <person name="Goodwin L."/>
            <person name="Pitluck S."/>
            <person name="Liolios K."/>
            <person name="Ivanova N."/>
            <person name="Mavromatis K."/>
            <person name="Mikhailova N."/>
            <person name="Ovchinnikova G."/>
            <person name="Pati A."/>
            <person name="Chen A."/>
            <person name="Palaniappan K."/>
            <person name="Djao O.D."/>
            <person name="Land M."/>
            <person name="Hauser L."/>
            <person name="Chang Y.J."/>
            <person name="Jeffries C.D."/>
            <person name="Brettin T."/>
            <person name="Han C."/>
            <person name="Detter J.C."/>
            <person name="Rohde M."/>
            <person name="Goker M."/>
            <person name="Woyke T."/>
            <person name="Bristow J."/>
            <person name="Eisen J.A."/>
            <person name="Markowitz V."/>
            <person name="Hugenholtz P."/>
            <person name="Klenk H.P."/>
            <person name="Kyrpides N.C."/>
        </authorList>
    </citation>
    <scope>NUCLEOTIDE SEQUENCE [LARGE SCALE GENOMIC DNA]</scope>
    <source>
        <strain evidence="5">ATCC 19995 / DSM 43183 / JCM 3096 / KCTC 9072 / NBRC 15933 / NCIMB 10081 / Henssen B9</strain>
    </source>
</reference>
<sequence length="248" mass="26404">MGHDQPPTLVTGGAHAWRLPPDERGPAMARSLLAQAMAALGLDQEVIEDGRLAVSEIATNALRHARPAPGAAPVVPPELWVWARTVPAPQLVVSVFDGARSLPPRPGRGGLLEESGKGLALVAEVAADWGYGPSRSLLADPPVPGKAVWFALPLPPDWPGRTVTVHPDAAARCLMRVLARRGLHGRHSGTGALSVLELPGLNVWVLPGCFSWQPRPDRLIRHPLIDLQETAERIIRHLDGSSSSMPAS</sequence>
<evidence type="ECO:0000256" key="1">
    <source>
        <dbReference type="ARBA" id="ARBA00022527"/>
    </source>
</evidence>